<dbReference type="PATRIC" id="fig|1496.1371.peg.173"/>
<dbReference type="EMBL" id="DAEPXK010000043">
    <property type="protein sequence ID" value="HBH1543631.1"/>
    <property type="molecule type" value="Genomic_DNA"/>
</dbReference>
<dbReference type="Proteomes" id="UP000879542">
    <property type="component" value="Unassembled WGS sequence"/>
</dbReference>
<dbReference type="OMA" id="WSWLFFG"/>
<dbReference type="Gene3D" id="1.20.1260.100">
    <property type="entry name" value="TspO/MBR protein"/>
    <property type="match status" value="1"/>
</dbReference>
<evidence type="ECO:0000313" key="11">
    <source>
        <dbReference type="EMBL" id="HBH2619229.1"/>
    </source>
</evidence>
<dbReference type="EMBL" id="FUPS01000007">
    <property type="protein sequence ID" value="SJS55588.1"/>
    <property type="molecule type" value="Genomic_DNA"/>
</dbReference>
<evidence type="ECO:0000313" key="13">
    <source>
        <dbReference type="EMBL" id="VFD29253.1"/>
    </source>
</evidence>
<dbReference type="EMBL" id="LK932402">
    <property type="protein sequence ID" value="CDS88028.1"/>
    <property type="molecule type" value="Genomic_DNA"/>
</dbReference>
<keyword evidence="3 6" id="KW-0812">Transmembrane</keyword>
<feature type="transmembrane region" description="Helical" evidence="6">
    <location>
        <begin position="53"/>
        <end position="75"/>
    </location>
</feature>
<dbReference type="GO" id="GO:0033013">
    <property type="term" value="P:tetrapyrrole metabolic process"/>
    <property type="evidence" value="ECO:0007669"/>
    <property type="project" value="UniProtKB-ARBA"/>
</dbReference>
<comment type="similarity">
    <text evidence="2">Belongs to the TspO/BZRP family.</text>
</comment>
<dbReference type="EMBL" id="LK932505">
    <property type="protein sequence ID" value="CDS85386.1"/>
    <property type="molecule type" value="Genomic_DNA"/>
</dbReference>
<dbReference type="FunFam" id="1.20.1260.100:FF:000001">
    <property type="entry name" value="translocator protein 2"/>
    <property type="match status" value="1"/>
</dbReference>
<reference evidence="10" key="2">
    <citation type="journal article" date="2018" name="Genome Biol.">
        <title>SKESA: strategic k-mer extension for scrupulous assemblies.</title>
        <authorList>
            <person name="Souvorov A."/>
            <person name="Agarwala R."/>
            <person name="Lipman D.J."/>
        </authorList>
    </citation>
    <scope>NUCLEOTIDE SEQUENCE</scope>
    <source>
        <strain evidence="11">Clostridioides</strain>
        <strain evidence="10">HN1000</strain>
    </source>
</reference>
<dbReference type="EMBL" id="CAADAN010000001">
    <property type="protein sequence ID" value="VFD29253.1"/>
    <property type="molecule type" value="Genomic_DNA"/>
</dbReference>
<dbReference type="Proteomes" id="UP000411588">
    <property type="component" value="Unassembled WGS sequence"/>
</dbReference>
<dbReference type="Proteomes" id="UP000878956">
    <property type="component" value="Unassembled WGS sequence"/>
</dbReference>
<evidence type="ECO:0000313" key="7">
    <source>
        <dbReference type="EMBL" id="CDS85386.1"/>
    </source>
</evidence>
<dbReference type="PANTHER" id="PTHR10057">
    <property type="entry name" value="PERIPHERAL-TYPE BENZODIAZEPINE RECEPTOR"/>
    <property type="match status" value="1"/>
</dbReference>
<keyword evidence="5 6" id="KW-0472">Membrane</keyword>
<feature type="transmembrane region" description="Helical" evidence="6">
    <location>
        <begin position="12"/>
        <end position="33"/>
    </location>
</feature>
<dbReference type="PIRSF" id="PIRSF005859">
    <property type="entry name" value="PBR"/>
    <property type="match status" value="1"/>
</dbReference>
<dbReference type="EMBL" id="LK933116">
    <property type="protein sequence ID" value="CDT34321.1"/>
    <property type="molecule type" value="Genomic_DNA"/>
</dbReference>
<evidence type="ECO:0000313" key="8">
    <source>
        <dbReference type="EMBL" id="CDS88028.1"/>
    </source>
</evidence>
<dbReference type="AlphaFoldDB" id="A0A031WH45"/>
<dbReference type="Proteomes" id="UP000189137">
    <property type="component" value="Unassembled WGS sequence"/>
</dbReference>
<evidence type="ECO:0000256" key="3">
    <source>
        <dbReference type="ARBA" id="ARBA00022692"/>
    </source>
</evidence>
<evidence type="ECO:0000256" key="1">
    <source>
        <dbReference type="ARBA" id="ARBA00004141"/>
    </source>
</evidence>
<evidence type="ECO:0000313" key="16">
    <source>
        <dbReference type="Proteomes" id="UP000372533"/>
    </source>
</evidence>
<organism evidence="7">
    <name type="scientific">Clostridioides difficile</name>
    <name type="common">Peptoclostridium difficile</name>
    <dbReference type="NCBI Taxonomy" id="1496"/>
    <lineage>
        <taxon>Bacteria</taxon>
        <taxon>Bacillati</taxon>
        <taxon>Bacillota</taxon>
        <taxon>Clostridia</taxon>
        <taxon>Peptostreptococcales</taxon>
        <taxon>Peptostreptococcaceae</taxon>
        <taxon>Clostridioides</taxon>
    </lineage>
</organism>
<keyword evidence="4 6" id="KW-1133">Transmembrane helix</keyword>
<dbReference type="SMR" id="A0A031WH45"/>
<dbReference type="Pfam" id="PF03073">
    <property type="entry name" value="TspO_MBR"/>
    <property type="match status" value="1"/>
</dbReference>
<evidence type="ECO:0000313" key="12">
    <source>
        <dbReference type="EMBL" id="SJS55588.1"/>
    </source>
</evidence>
<accession>A0A031WH45</accession>
<evidence type="ECO:0000313" key="17">
    <source>
        <dbReference type="Proteomes" id="UP000411588"/>
    </source>
</evidence>
<dbReference type="EMBL" id="CAAJVP010000005">
    <property type="protein sequence ID" value="VHY02381.1"/>
    <property type="molecule type" value="Genomic_DNA"/>
</dbReference>
<evidence type="ECO:0000313" key="14">
    <source>
        <dbReference type="EMBL" id="VHY02381.1"/>
    </source>
</evidence>
<dbReference type="CDD" id="cd15904">
    <property type="entry name" value="TSPO_MBR"/>
    <property type="match status" value="1"/>
</dbReference>
<name>A0A031WH45_CLODI</name>
<dbReference type="Proteomes" id="UP000372533">
    <property type="component" value="Unassembled WGS sequence"/>
</dbReference>
<evidence type="ECO:0000313" key="9">
    <source>
        <dbReference type="EMBL" id="CDT34321.1"/>
    </source>
</evidence>
<evidence type="ECO:0000256" key="6">
    <source>
        <dbReference type="SAM" id="Phobius"/>
    </source>
</evidence>
<evidence type="ECO:0000313" key="10">
    <source>
        <dbReference type="EMBL" id="HBH1543631.1"/>
    </source>
</evidence>
<feature type="transmembrane region" description="Helical" evidence="6">
    <location>
        <begin position="141"/>
        <end position="163"/>
    </location>
</feature>
<evidence type="ECO:0000313" key="15">
    <source>
        <dbReference type="Proteomes" id="UP000189137"/>
    </source>
</evidence>
<dbReference type="PANTHER" id="PTHR10057:SF0">
    <property type="entry name" value="TRANSLOCATOR PROTEIN"/>
    <property type="match status" value="1"/>
</dbReference>
<proteinExistence type="inferred from homology"/>
<dbReference type="RefSeq" id="WP_009890655.1">
    <property type="nucleotide sequence ID" value="NZ_AP025558.1"/>
</dbReference>
<dbReference type="GeneID" id="66354842"/>
<dbReference type="GO" id="GO:0016020">
    <property type="term" value="C:membrane"/>
    <property type="evidence" value="ECO:0007669"/>
    <property type="project" value="UniProtKB-SubCell"/>
</dbReference>
<dbReference type="InterPro" id="IPR004307">
    <property type="entry name" value="TspO_MBR"/>
</dbReference>
<feature type="transmembrane region" description="Helical" evidence="6">
    <location>
        <begin position="112"/>
        <end position="129"/>
    </location>
</feature>
<sequence length="165" mass="19289">MIISVKEIRNFLINIFIPLIIGYLSSILTMIISGTDISTYYLQLTKPSFAPPAFIFPIVWTILYILMGISSYLILRKGYNLPKVRDAIFYYGLQLVLNFIWSILFFGFGLRFTALIDIIIMILVSIIMISKFSKIDKRSGYINLIYLMWLVYAGFLNYFIWFINK</sequence>
<comment type="subcellular location">
    <subcellularLocation>
        <location evidence="1">Membrane</location>
        <topology evidence="1">Multi-pass membrane protein</topology>
    </subcellularLocation>
</comment>
<reference evidence="10" key="4">
    <citation type="submission" date="2021-06" db="EMBL/GenBank/DDBJ databases">
        <authorList>
            <consortium name="NCBI Pathogen Detection Project"/>
        </authorList>
    </citation>
    <scope>NUCLEOTIDE SEQUENCE</scope>
    <source>
        <strain evidence="11">Clostridioides</strain>
        <strain evidence="10">HN1000</strain>
    </source>
</reference>
<feature type="transmembrane region" description="Helical" evidence="6">
    <location>
        <begin position="87"/>
        <end position="106"/>
    </location>
</feature>
<protein>
    <submittedName>
        <fullName evidence="7 12">TspO/MBR family</fullName>
    </submittedName>
    <submittedName>
        <fullName evidence="8 13">Transmembrane signaling protein,TspO/MBR family</fullName>
    </submittedName>
    <submittedName>
        <fullName evidence="10">Tryptophan-rich sensory protein</fullName>
    </submittedName>
</protein>
<evidence type="ECO:0000256" key="5">
    <source>
        <dbReference type="ARBA" id="ARBA00023136"/>
    </source>
</evidence>
<evidence type="ECO:0000256" key="4">
    <source>
        <dbReference type="ARBA" id="ARBA00022989"/>
    </source>
</evidence>
<evidence type="ECO:0000256" key="2">
    <source>
        <dbReference type="ARBA" id="ARBA00007524"/>
    </source>
</evidence>
<gene>
    <name evidence="9" type="ORF">BN1095_440085</name>
    <name evidence="7" type="ORF">BN1096_520260</name>
    <name evidence="8" type="ORF">BN1097_630360</name>
    <name evidence="10" type="ORF">KRM00_003161</name>
    <name evidence="11" type="ORF">KRQ00_000965</name>
    <name evidence="14" type="ORF">SAMEA1402366_01350</name>
    <name evidence="13" type="ORF">SAMEA1402399_00292</name>
    <name evidence="12" type="ORF">SAMEA3375112_02406</name>
</gene>
<dbReference type="EMBL" id="DAEQIJ010000003">
    <property type="protein sequence ID" value="HBH2619229.1"/>
    <property type="molecule type" value="Genomic_DNA"/>
</dbReference>
<reference evidence="7" key="1">
    <citation type="submission" date="2014-07" db="EMBL/GenBank/DDBJ databases">
        <authorList>
            <person name="Monot Marc"/>
        </authorList>
    </citation>
    <scope>NUCLEOTIDE SEQUENCE</scope>
    <source>
        <strain evidence="9">7032989</strain>
        <strain evidence="8">7032994</strain>
    </source>
</reference>
<reference evidence="13 17" key="3">
    <citation type="submission" date="2019-02" db="EMBL/GenBank/DDBJ databases">
        <authorList>
            <consortium name="Pathogen Informatics"/>
        </authorList>
    </citation>
    <scope>NUCLEOTIDE SEQUENCE [LARGE SCALE GENOMIC DNA]</scope>
    <source>
        <strain evidence="13">Clo34</strain>
        <strain evidence="17">clo34</strain>
        <strain evidence="14">Tl291</strain>
        <strain evidence="16">tl291</strain>
        <strain evidence="12 15">VRECD0157</strain>
    </source>
</reference>
<dbReference type="InterPro" id="IPR038330">
    <property type="entry name" value="TspO/MBR-related_sf"/>
</dbReference>
<dbReference type="KEGG" id="pdf:CD630DERM_24450"/>